<dbReference type="Pfam" id="PF00534">
    <property type="entry name" value="Glycos_transf_1"/>
    <property type="match status" value="1"/>
</dbReference>
<gene>
    <name evidence="3" type="ordered locus">Gbem_3442</name>
</gene>
<dbReference type="InterPro" id="IPR001296">
    <property type="entry name" value="Glyco_trans_1"/>
</dbReference>
<accession>B5EBE3</accession>
<dbReference type="AlphaFoldDB" id="B5EBE3"/>
<keyword evidence="4" id="KW-1185">Reference proteome</keyword>
<dbReference type="PANTHER" id="PTHR12526">
    <property type="entry name" value="GLYCOSYLTRANSFERASE"/>
    <property type="match status" value="1"/>
</dbReference>
<proteinExistence type="predicted"/>
<sequence>MPVTDHTEALRGKKILFVFASLDLGGAERRGILLADYLQKRLGALVHIVGLSEKPGRLSQLCEQLGLKWSGVPFHWGARRRLPSLLRAVFAIRSAAPDIVLSYTRVPNLVCAWGWKWIGAKALVWNQADEGLLLTDALPYRIAAGVPTCFISNSTGGRKFLLDTYGVPPAKVHLVRNGVALAAPCADRGEWRKQWGVHPNALVAGMVANLSIYKDHETLLRAWSRVVSEYHWESEPLLVLAGRCDGVETRLTGLALELGIQNRVKILGPVDDVAGLLGAIDLFAYSSKSEGLPNGVLEAMAAGLPVVGTDIPGIREALGSQGEGYLSPVGDSTDLAKKIVMLLQDQQLRKTLGQSLQMRIEKEFSLGKMCSSTAELISLSLKQAR</sequence>
<keyword evidence="3" id="KW-0808">Transferase</keyword>
<dbReference type="GO" id="GO:0016757">
    <property type="term" value="F:glycosyltransferase activity"/>
    <property type="evidence" value="ECO:0007669"/>
    <property type="project" value="InterPro"/>
</dbReference>
<dbReference type="SUPFAM" id="SSF53756">
    <property type="entry name" value="UDP-Glycosyltransferase/glycogen phosphorylase"/>
    <property type="match status" value="1"/>
</dbReference>
<evidence type="ECO:0000259" key="1">
    <source>
        <dbReference type="Pfam" id="PF00534"/>
    </source>
</evidence>
<feature type="domain" description="Glycosyl transferase family 1" evidence="1">
    <location>
        <begin position="188"/>
        <end position="354"/>
    </location>
</feature>
<evidence type="ECO:0000259" key="2">
    <source>
        <dbReference type="Pfam" id="PF13439"/>
    </source>
</evidence>
<dbReference type="eggNOG" id="COG0438">
    <property type="taxonomic scope" value="Bacteria"/>
</dbReference>
<dbReference type="KEGG" id="gbm:Gbem_3442"/>
<reference evidence="3 4" key="2">
    <citation type="journal article" date="2010" name="BMC Genomics">
        <title>The genome of Geobacter bemidjiensis, exemplar for the subsurface clade of Geobacter species that predominate in Fe(III)-reducing subsurface environments.</title>
        <authorList>
            <person name="Aklujkar M."/>
            <person name="Young N.D."/>
            <person name="Holmes D."/>
            <person name="Chavan M."/>
            <person name="Risso C."/>
            <person name="Kiss H.E."/>
            <person name="Han C.S."/>
            <person name="Land M.L."/>
            <person name="Lovley D.R."/>
        </authorList>
    </citation>
    <scope>NUCLEOTIDE SEQUENCE [LARGE SCALE GENOMIC DNA]</scope>
    <source>
        <strain evidence="4">ATCC BAA-1014 / DSM 16622 / JCM 12645 / Bem</strain>
    </source>
</reference>
<dbReference type="HOGENOM" id="CLU_009583_0_3_7"/>
<dbReference type="EMBL" id="CP001124">
    <property type="protein sequence ID" value="ACH40435.1"/>
    <property type="molecule type" value="Genomic_DNA"/>
</dbReference>
<organism evidence="3 4">
    <name type="scientific">Citrifermentans bemidjiense (strain ATCC BAA-1014 / DSM 16622 / JCM 12645 / Bem)</name>
    <name type="common">Geobacter bemidjiensis</name>
    <dbReference type="NCBI Taxonomy" id="404380"/>
    <lineage>
        <taxon>Bacteria</taxon>
        <taxon>Pseudomonadati</taxon>
        <taxon>Thermodesulfobacteriota</taxon>
        <taxon>Desulfuromonadia</taxon>
        <taxon>Geobacterales</taxon>
        <taxon>Geobacteraceae</taxon>
        <taxon>Citrifermentans</taxon>
    </lineage>
</organism>
<dbReference type="STRING" id="404380.Gbem_3442"/>
<dbReference type="Proteomes" id="UP000008825">
    <property type="component" value="Chromosome"/>
</dbReference>
<name>B5EBE3_CITBB</name>
<evidence type="ECO:0000313" key="4">
    <source>
        <dbReference type="Proteomes" id="UP000008825"/>
    </source>
</evidence>
<protein>
    <submittedName>
        <fullName evidence="3">Glycosyltransferase, WabH-like family</fullName>
    </submittedName>
</protein>
<evidence type="ECO:0000313" key="3">
    <source>
        <dbReference type="EMBL" id="ACH40435.1"/>
    </source>
</evidence>
<feature type="domain" description="Glycosyltransferase subfamily 4-like N-terminal" evidence="2">
    <location>
        <begin position="25"/>
        <end position="181"/>
    </location>
</feature>
<dbReference type="Pfam" id="PF13439">
    <property type="entry name" value="Glyco_transf_4"/>
    <property type="match status" value="1"/>
</dbReference>
<dbReference type="CAZy" id="GT4">
    <property type="family name" value="Glycosyltransferase Family 4"/>
</dbReference>
<dbReference type="Gene3D" id="3.40.50.2000">
    <property type="entry name" value="Glycogen Phosphorylase B"/>
    <property type="match status" value="2"/>
</dbReference>
<dbReference type="PANTHER" id="PTHR12526:SF630">
    <property type="entry name" value="GLYCOSYLTRANSFERASE"/>
    <property type="match status" value="1"/>
</dbReference>
<reference evidence="3 4" key="1">
    <citation type="submission" date="2008-07" db="EMBL/GenBank/DDBJ databases">
        <title>Complete sequence of Geobacter bemidjiensis BEM.</title>
        <authorList>
            <consortium name="US DOE Joint Genome Institute"/>
            <person name="Lucas S."/>
            <person name="Copeland A."/>
            <person name="Lapidus A."/>
            <person name="Glavina del Rio T."/>
            <person name="Dalin E."/>
            <person name="Tice H."/>
            <person name="Bruce D."/>
            <person name="Goodwin L."/>
            <person name="Pitluck S."/>
            <person name="Kiss H."/>
            <person name="Brettin T."/>
            <person name="Detter J.C."/>
            <person name="Han C."/>
            <person name="Kuske C.R."/>
            <person name="Schmutz J."/>
            <person name="Larimer F."/>
            <person name="Land M."/>
            <person name="Hauser L."/>
            <person name="Kyrpides N."/>
            <person name="Lykidis A."/>
            <person name="Lovley D."/>
            <person name="Richardson P."/>
        </authorList>
    </citation>
    <scope>NUCLEOTIDE SEQUENCE [LARGE SCALE GENOMIC DNA]</scope>
    <source>
        <strain evidence="4">ATCC BAA-1014 / DSM 16622 / JCM 12645 / Bem</strain>
    </source>
</reference>
<dbReference type="CDD" id="cd03811">
    <property type="entry name" value="GT4_GT28_WabH-like"/>
    <property type="match status" value="1"/>
</dbReference>
<dbReference type="InterPro" id="IPR028098">
    <property type="entry name" value="Glyco_trans_4-like_N"/>
</dbReference>